<evidence type="ECO:0000256" key="1">
    <source>
        <dbReference type="SAM" id="MobiDB-lite"/>
    </source>
</evidence>
<evidence type="ECO:0000256" key="2">
    <source>
        <dbReference type="SAM" id="Phobius"/>
    </source>
</evidence>
<feature type="transmembrane region" description="Helical" evidence="2">
    <location>
        <begin position="154"/>
        <end position="179"/>
    </location>
</feature>
<proteinExistence type="predicted"/>
<keyword evidence="2" id="KW-1133">Transmembrane helix</keyword>
<feature type="compositionally biased region" description="Basic and acidic residues" evidence="1">
    <location>
        <begin position="200"/>
        <end position="226"/>
    </location>
</feature>
<organism evidence="3 4">
    <name type="scientific">Paraburkholderia solisilvae</name>
    <dbReference type="NCBI Taxonomy" id="624376"/>
    <lineage>
        <taxon>Bacteria</taxon>
        <taxon>Pseudomonadati</taxon>
        <taxon>Pseudomonadota</taxon>
        <taxon>Betaproteobacteria</taxon>
        <taxon>Burkholderiales</taxon>
        <taxon>Burkholderiaceae</taxon>
        <taxon>Paraburkholderia</taxon>
    </lineage>
</organism>
<evidence type="ECO:0000313" key="3">
    <source>
        <dbReference type="EMBL" id="CAB3761122.1"/>
    </source>
</evidence>
<dbReference type="AlphaFoldDB" id="A0A6J5E7P0"/>
<dbReference type="Proteomes" id="UP000494329">
    <property type="component" value="Unassembled WGS sequence"/>
</dbReference>
<sequence>MPLSMKQLRAFGARFASRSRGRTPFALRWRSPWRVWQSTSWFASTLLAPPFSVIGVLLLINAHSDCPTFWPSAMAVVALTNAVAIVDANQRHHRRPFASRTRVALRYFGVSAFVGGALFMMLVWGTGILEDVAGPLMPADGPARLPGSFTQLQWTLAGTAAFCVLSFAHACVLHAWLAFDVPVWYRISRGTFAPDFTDAGNERDDAKTERAAAASRSRDPRDDGRP</sequence>
<name>A0A6J5E7P0_9BURK</name>
<feature type="transmembrane region" description="Helical" evidence="2">
    <location>
        <begin position="68"/>
        <end position="86"/>
    </location>
</feature>
<keyword evidence="2" id="KW-0812">Transmembrane</keyword>
<keyword evidence="4" id="KW-1185">Reference proteome</keyword>
<reference evidence="3 4" key="1">
    <citation type="submission" date="2020-04" db="EMBL/GenBank/DDBJ databases">
        <authorList>
            <person name="De Canck E."/>
        </authorList>
    </citation>
    <scope>NUCLEOTIDE SEQUENCE [LARGE SCALE GENOMIC DNA]</scope>
    <source>
        <strain evidence="3 4">LMG 29739</strain>
    </source>
</reference>
<protein>
    <submittedName>
        <fullName evidence="3">Uncharacterized protein</fullName>
    </submittedName>
</protein>
<dbReference type="EMBL" id="CADIKF010000027">
    <property type="protein sequence ID" value="CAB3761122.1"/>
    <property type="molecule type" value="Genomic_DNA"/>
</dbReference>
<evidence type="ECO:0000313" key="4">
    <source>
        <dbReference type="Proteomes" id="UP000494329"/>
    </source>
</evidence>
<feature type="transmembrane region" description="Helical" evidence="2">
    <location>
        <begin position="40"/>
        <end position="62"/>
    </location>
</feature>
<gene>
    <name evidence="3" type="ORF">LMG29739_03552</name>
</gene>
<feature type="transmembrane region" description="Helical" evidence="2">
    <location>
        <begin position="107"/>
        <end position="129"/>
    </location>
</feature>
<accession>A0A6J5E7P0</accession>
<feature type="region of interest" description="Disordered" evidence="1">
    <location>
        <begin position="197"/>
        <end position="226"/>
    </location>
</feature>
<keyword evidence="2" id="KW-0472">Membrane</keyword>